<organism evidence="1 2">
    <name type="scientific">Rhynchophorus ferrugineus</name>
    <name type="common">Red palm weevil</name>
    <name type="synonym">Curculio ferrugineus</name>
    <dbReference type="NCBI Taxonomy" id="354439"/>
    <lineage>
        <taxon>Eukaryota</taxon>
        <taxon>Metazoa</taxon>
        <taxon>Ecdysozoa</taxon>
        <taxon>Arthropoda</taxon>
        <taxon>Hexapoda</taxon>
        <taxon>Insecta</taxon>
        <taxon>Pterygota</taxon>
        <taxon>Neoptera</taxon>
        <taxon>Endopterygota</taxon>
        <taxon>Coleoptera</taxon>
        <taxon>Polyphaga</taxon>
        <taxon>Cucujiformia</taxon>
        <taxon>Curculionidae</taxon>
        <taxon>Dryophthorinae</taxon>
        <taxon>Rhynchophorus</taxon>
    </lineage>
</organism>
<name>A0A834HUT0_RHYFE</name>
<accession>A0A834HUT0</accession>
<dbReference type="AlphaFoldDB" id="A0A834HUT0"/>
<gene>
    <name evidence="1" type="ORF">GWI33_018940</name>
</gene>
<evidence type="ECO:0000313" key="2">
    <source>
        <dbReference type="Proteomes" id="UP000625711"/>
    </source>
</evidence>
<dbReference type="Proteomes" id="UP000625711">
    <property type="component" value="Unassembled WGS sequence"/>
</dbReference>
<keyword evidence="2" id="KW-1185">Reference proteome</keyword>
<comment type="caution">
    <text evidence="1">The sequence shown here is derived from an EMBL/GenBank/DDBJ whole genome shotgun (WGS) entry which is preliminary data.</text>
</comment>
<protein>
    <submittedName>
        <fullName evidence="1">Uncharacterized protein</fullName>
    </submittedName>
</protein>
<sequence length="93" mass="10657">MKKRSTPETESFLEIILPTFRRRGTVGEKKTEITRATCEVPIVIEHFHNGPTLCRRTKAVKVIFTGLKTFMRRLQSQKTLLYLAPSPRALPTS</sequence>
<reference evidence="1" key="1">
    <citation type="submission" date="2020-08" db="EMBL/GenBank/DDBJ databases">
        <title>Genome sequencing and assembly of the red palm weevil Rhynchophorus ferrugineus.</title>
        <authorList>
            <person name="Dias G.B."/>
            <person name="Bergman C.M."/>
            <person name="Manee M."/>
        </authorList>
    </citation>
    <scope>NUCLEOTIDE SEQUENCE</scope>
    <source>
        <strain evidence="1">AA-2017</strain>
        <tissue evidence="1">Whole larva</tissue>
    </source>
</reference>
<evidence type="ECO:0000313" key="1">
    <source>
        <dbReference type="EMBL" id="KAF7267858.1"/>
    </source>
</evidence>
<proteinExistence type="predicted"/>
<dbReference type="EMBL" id="JAACXV010014377">
    <property type="protein sequence ID" value="KAF7267858.1"/>
    <property type="molecule type" value="Genomic_DNA"/>
</dbReference>